<sequence length="167" mass="19279">MASKLKFSKIIPIVWITLIFSIIYFIYTLGFMTPFYDFFYGGTESTYQYYKELQVVNKYMFNASIILVLGSIFCLITGISRKKRNWFWIATLGLVNVLAIIRIVVLLQTIPTFIDKYNGLDFGSLQPLEDPSLFMNMSIILPTIIVIFMMLIMFKNLLNTSKGAKES</sequence>
<name>A0A1I5RHY7_9BACI</name>
<keyword evidence="1" id="KW-1133">Transmembrane helix</keyword>
<dbReference type="EMBL" id="FOXC01000030">
    <property type="protein sequence ID" value="SFP57980.1"/>
    <property type="molecule type" value="Genomic_DNA"/>
</dbReference>
<dbReference type="EMBL" id="BJWI01000033">
    <property type="protein sequence ID" value="GEM02359.1"/>
    <property type="molecule type" value="Genomic_DNA"/>
</dbReference>
<protein>
    <submittedName>
        <fullName evidence="3">Uncharacterized protein</fullName>
    </submittedName>
</protein>
<keyword evidence="1" id="KW-0472">Membrane</keyword>
<feature type="transmembrane region" description="Helical" evidence="1">
    <location>
        <begin position="86"/>
        <end position="114"/>
    </location>
</feature>
<evidence type="ECO:0000313" key="5">
    <source>
        <dbReference type="Proteomes" id="UP000321547"/>
    </source>
</evidence>
<accession>A0A1I5RHY7</accession>
<evidence type="ECO:0000313" key="3">
    <source>
        <dbReference type="EMBL" id="SFP57980.1"/>
    </source>
</evidence>
<keyword evidence="5" id="KW-1185">Reference proteome</keyword>
<reference evidence="2 5" key="2">
    <citation type="submission" date="2019-07" db="EMBL/GenBank/DDBJ databases">
        <title>Whole genome shotgun sequence of Halolactibacillus halophilus NBRC 100868.</title>
        <authorList>
            <person name="Hosoyama A."/>
            <person name="Uohara A."/>
            <person name="Ohji S."/>
            <person name="Ichikawa N."/>
        </authorList>
    </citation>
    <scope>NUCLEOTIDE SEQUENCE [LARGE SCALE GENOMIC DNA]</scope>
    <source>
        <strain evidence="2 5">NBRC 100868</strain>
    </source>
</reference>
<dbReference type="AlphaFoldDB" id="A0A1I5RHY7"/>
<reference evidence="3 4" key="1">
    <citation type="submission" date="2016-10" db="EMBL/GenBank/DDBJ databases">
        <authorList>
            <person name="de Groot N.N."/>
        </authorList>
    </citation>
    <scope>NUCLEOTIDE SEQUENCE [LARGE SCALE GENOMIC DNA]</scope>
    <source>
        <strain evidence="3 4">DSM 17073</strain>
    </source>
</reference>
<feature type="transmembrane region" description="Helical" evidence="1">
    <location>
        <begin position="12"/>
        <end position="39"/>
    </location>
</feature>
<evidence type="ECO:0000256" key="1">
    <source>
        <dbReference type="SAM" id="Phobius"/>
    </source>
</evidence>
<dbReference type="Proteomes" id="UP000242243">
    <property type="component" value="Unassembled WGS sequence"/>
</dbReference>
<evidence type="ECO:0000313" key="2">
    <source>
        <dbReference type="EMBL" id="GEM02359.1"/>
    </source>
</evidence>
<dbReference type="RefSeq" id="WP_089832988.1">
    <property type="nucleotide sequence ID" value="NZ_BJWI01000033.1"/>
</dbReference>
<evidence type="ECO:0000313" key="4">
    <source>
        <dbReference type="Proteomes" id="UP000242243"/>
    </source>
</evidence>
<organism evidence="3 4">
    <name type="scientific">Halolactibacillus halophilus</name>
    <dbReference type="NCBI Taxonomy" id="306540"/>
    <lineage>
        <taxon>Bacteria</taxon>
        <taxon>Bacillati</taxon>
        <taxon>Bacillota</taxon>
        <taxon>Bacilli</taxon>
        <taxon>Bacillales</taxon>
        <taxon>Bacillaceae</taxon>
        <taxon>Halolactibacillus</taxon>
    </lineage>
</organism>
<dbReference type="STRING" id="306540.SAMN05421839_13019"/>
<gene>
    <name evidence="2" type="ORF">HHA03_18910</name>
    <name evidence="3" type="ORF">SAMN05421839_13019</name>
</gene>
<proteinExistence type="predicted"/>
<dbReference type="Proteomes" id="UP000321547">
    <property type="component" value="Unassembled WGS sequence"/>
</dbReference>
<keyword evidence="1" id="KW-0812">Transmembrane</keyword>
<feature type="transmembrane region" description="Helical" evidence="1">
    <location>
        <begin position="134"/>
        <end position="154"/>
    </location>
</feature>
<feature type="transmembrane region" description="Helical" evidence="1">
    <location>
        <begin position="59"/>
        <end position="79"/>
    </location>
</feature>